<dbReference type="EMBL" id="JAFREP010000013">
    <property type="protein sequence ID" value="MBO1319571.1"/>
    <property type="molecule type" value="Genomic_DNA"/>
</dbReference>
<protein>
    <submittedName>
        <fullName evidence="2">PilZ domain-containing protein</fullName>
    </submittedName>
</protein>
<dbReference type="SUPFAM" id="SSF141371">
    <property type="entry name" value="PilZ domain-like"/>
    <property type="match status" value="1"/>
</dbReference>
<evidence type="ECO:0000259" key="1">
    <source>
        <dbReference type="Pfam" id="PF07238"/>
    </source>
</evidence>
<dbReference type="Pfam" id="PF07238">
    <property type="entry name" value="PilZ"/>
    <property type="match status" value="1"/>
</dbReference>
<evidence type="ECO:0000313" key="3">
    <source>
        <dbReference type="Proteomes" id="UP000664417"/>
    </source>
</evidence>
<dbReference type="AlphaFoldDB" id="A0A8J7QF74"/>
<accession>A0A8J7QF74</accession>
<feature type="domain" description="PilZ" evidence="1">
    <location>
        <begin position="4"/>
        <end position="102"/>
    </location>
</feature>
<reference evidence="2" key="1">
    <citation type="submission" date="2021-03" db="EMBL/GenBank/DDBJ databases">
        <authorList>
            <person name="Wang G."/>
        </authorList>
    </citation>
    <scope>NUCLEOTIDE SEQUENCE</scope>
    <source>
        <strain evidence="2">KCTC 12899</strain>
    </source>
</reference>
<dbReference type="Gene3D" id="2.40.10.220">
    <property type="entry name" value="predicted glycosyltransferase like domains"/>
    <property type="match status" value="1"/>
</dbReference>
<dbReference type="InterPro" id="IPR009875">
    <property type="entry name" value="PilZ_domain"/>
</dbReference>
<dbReference type="GO" id="GO:0035438">
    <property type="term" value="F:cyclic-di-GMP binding"/>
    <property type="evidence" value="ECO:0007669"/>
    <property type="project" value="InterPro"/>
</dbReference>
<sequence>MYQNQRNAPRIPCDGDGYLVLGDERPATEVGNISKGGACLLVPFDTWVLMEELDVIDGGVTIDNSAFTFTGRICWSLVENNRVRFGLEFIRSDRDIIEKVLENLSLMVEEPEDNSFNL</sequence>
<comment type="caution">
    <text evidence="2">The sequence shown here is derived from an EMBL/GenBank/DDBJ whole genome shotgun (WGS) entry which is preliminary data.</text>
</comment>
<name>A0A8J7QF74_9BACT</name>
<gene>
    <name evidence="2" type="ORF">J3U88_13935</name>
</gene>
<dbReference type="Proteomes" id="UP000664417">
    <property type="component" value="Unassembled WGS sequence"/>
</dbReference>
<evidence type="ECO:0000313" key="2">
    <source>
        <dbReference type="EMBL" id="MBO1319571.1"/>
    </source>
</evidence>
<organism evidence="2 3">
    <name type="scientific">Acanthopleuribacter pedis</name>
    <dbReference type="NCBI Taxonomy" id="442870"/>
    <lineage>
        <taxon>Bacteria</taxon>
        <taxon>Pseudomonadati</taxon>
        <taxon>Acidobacteriota</taxon>
        <taxon>Holophagae</taxon>
        <taxon>Acanthopleuribacterales</taxon>
        <taxon>Acanthopleuribacteraceae</taxon>
        <taxon>Acanthopleuribacter</taxon>
    </lineage>
</organism>
<dbReference type="RefSeq" id="WP_207859478.1">
    <property type="nucleotide sequence ID" value="NZ_JAFREP010000013.1"/>
</dbReference>
<proteinExistence type="predicted"/>
<keyword evidence="3" id="KW-1185">Reference proteome</keyword>